<evidence type="ECO:0000256" key="2">
    <source>
        <dbReference type="SAM" id="Phobius"/>
    </source>
</evidence>
<feature type="compositionally biased region" description="Low complexity" evidence="1">
    <location>
        <begin position="245"/>
        <end position="275"/>
    </location>
</feature>
<accession>A0A1W1BPI5</accession>
<protein>
    <submittedName>
        <fullName evidence="4">ORF 73 ECLF1</fullName>
    </submittedName>
</protein>
<dbReference type="SUPFAM" id="SSF58113">
    <property type="entry name" value="Apolipoprotein A-I"/>
    <property type="match status" value="1"/>
</dbReference>
<sequence length="275" mass="29320">MELPALKLPQVELPFDIATLLHPPVDHFVIAIPILVLIIEIINLFAKKKAIGVISFILLIIGMIAAIAAYFTGLHDGKEAFDALTQAGQTELKAHKLLGTYLMLASAIVVIFKLLSALIQRGLMKALYLLVLIVFIAGILKQGKDGGELVYEYGANVERVQDLDSDLFDANEELDDLKEKMKAASEKAQEKVEAVKETVSHAAQDAAAKTSQTVENVKEKAAEAVENVKKNTSAAVDSLKEKVSETTTAAEPAATEAAPAADTASAAEANTTAAQ</sequence>
<evidence type="ECO:0000313" key="4">
    <source>
        <dbReference type="EMBL" id="SFV55434.1"/>
    </source>
</evidence>
<dbReference type="Pfam" id="PF09990">
    <property type="entry name" value="DUF2231"/>
    <property type="match status" value="1"/>
</dbReference>
<feature type="transmembrane region" description="Helical" evidence="2">
    <location>
        <begin position="53"/>
        <end position="74"/>
    </location>
</feature>
<feature type="transmembrane region" description="Helical" evidence="2">
    <location>
        <begin position="122"/>
        <end position="140"/>
    </location>
</feature>
<dbReference type="AlphaFoldDB" id="A0A1W1BPI5"/>
<feature type="region of interest" description="Disordered" evidence="1">
    <location>
        <begin position="231"/>
        <end position="275"/>
    </location>
</feature>
<gene>
    <name evidence="4" type="ORF">MNB_SV-10-774</name>
</gene>
<proteinExistence type="predicted"/>
<keyword evidence="2" id="KW-1133">Transmembrane helix</keyword>
<organism evidence="4">
    <name type="scientific">hydrothermal vent metagenome</name>
    <dbReference type="NCBI Taxonomy" id="652676"/>
    <lineage>
        <taxon>unclassified sequences</taxon>
        <taxon>metagenomes</taxon>
        <taxon>ecological metagenomes</taxon>
    </lineage>
</organism>
<dbReference type="Gene3D" id="1.20.120.20">
    <property type="entry name" value="Apolipoprotein"/>
    <property type="match status" value="1"/>
</dbReference>
<feature type="transmembrane region" description="Helical" evidence="2">
    <location>
        <begin position="28"/>
        <end position="46"/>
    </location>
</feature>
<reference evidence="4" key="1">
    <citation type="submission" date="2016-10" db="EMBL/GenBank/DDBJ databases">
        <authorList>
            <person name="de Groot N.N."/>
        </authorList>
    </citation>
    <scope>NUCLEOTIDE SEQUENCE</scope>
</reference>
<evidence type="ECO:0000259" key="3">
    <source>
        <dbReference type="Pfam" id="PF09990"/>
    </source>
</evidence>
<name>A0A1W1BPI5_9ZZZZ</name>
<feature type="domain" description="DUF2231" evidence="3">
    <location>
        <begin position="21"/>
        <end position="158"/>
    </location>
</feature>
<dbReference type="InterPro" id="IPR019251">
    <property type="entry name" value="DUF2231_TM"/>
</dbReference>
<dbReference type="EMBL" id="FPHL01000010">
    <property type="protein sequence ID" value="SFV55434.1"/>
    <property type="molecule type" value="Genomic_DNA"/>
</dbReference>
<feature type="transmembrane region" description="Helical" evidence="2">
    <location>
        <begin position="94"/>
        <end position="115"/>
    </location>
</feature>
<keyword evidence="2" id="KW-0812">Transmembrane</keyword>
<evidence type="ECO:0000256" key="1">
    <source>
        <dbReference type="SAM" id="MobiDB-lite"/>
    </source>
</evidence>
<keyword evidence="2" id="KW-0472">Membrane</keyword>